<dbReference type="Pfam" id="PF01656">
    <property type="entry name" value="CbiA"/>
    <property type="match status" value="1"/>
</dbReference>
<evidence type="ECO:0000259" key="1">
    <source>
        <dbReference type="Pfam" id="PF01656"/>
    </source>
</evidence>
<comment type="caution">
    <text evidence="2">The sequence shown here is derived from an EMBL/GenBank/DDBJ whole genome shotgun (WGS) entry which is preliminary data.</text>
</comment>
<name>V8R4L1_9PSED</name>
<dbReference type="PANTHER" id="PTHR13696:SF96">
    <property type="entry name" value="COBQ_COBB_MIND_PARA NUCLEOTIDE BINDING DOMAIN-CONTAINING PROTEIN"/>
    <property type="match status" value="1"/>
</dbReference>
<organism evidence="2">
    <name type="scientific">Pseudomonas moraviensis R28-S</name>
    <dbReference type="NCBI Taxonomy" id="1395516"/>
    <lineage>
        <taxon>Bacteria</taxon>
        <taxon>Pseudomonadati</taxon>
        <taxon>Pseudomonadota</taxon>
        <taxon>Gammaproteobacteria</taxon>
        <taxon>Pseudomonadales</taxon>
        <taxon>Pseudomonadaceae</taxon>
        <taxon>Pseudomonas</taxon>
    </lineage>
</organism>
<dbReference type="AlphaFoldDB" id="V8R4L1"/>
<dbReference type="HOGENOM" id="CLU_989964_0_0_6"/>
<dbReference type="SUPFAM" id="SSF52540">
    <property type="entry name" value="P-loop containing nucleoside triphosphate hydrolases"/>
    <property type="match status" value="1"/>
</dbReference>
<dbReference type="RefSeq" id="WP_024013757.1">
    <property type="nucleotide sequence ID" value="NZ_CM002330.1"/>
</dbReference>
<reference evidence="2" key="1">
    <citation type="journal article" date="2014" name="Genome Announc.">
        <title>Draft Genome Sequence of Pseudomonas moraviensis R28-S.</title>
        <authorList>
            <person name="Hunter S.S."/>
            <person name="Yano H."/>
            <person name="Loftie-Eaton W."/>
            <person name="Hughes J."/>
            <person name="De Gelder L."/>
            <person name="Stragier P."/>
            <person name="De Vos P."/>
            <person name="Settles M.L."/>
            <person name="Top E.M."/>
        </authorList>
    </citation>
    <scope>NUCLEOTIDE SEQUENCE [LARGE SCALE GENOMIC DNA]</scope>
    <source>
        <strain evidence="2">R28-S</strain>
    </source>
</reference>
<dbReference type="InterPro" id="IPR050678">
    <property type="entry name" value="DNA_Partitioning_ATPase"/>
</dbReference>
<dbReference type="EMBL" id="AYMZ01000008">
    <property type="protein sequence ID" value="ETF06862.1"/>
    <property type="molecule type" value="Genomic_DNA"/>
</dbReference>
<protein>
    <recommendedName>
        <fullName evidence="1">CobQ/CobB/MinD/ParA nucleotide binding domain-containing protein</fullName>
    </recommendedName>
</protein>
<dbReference type="Proteomes" id="UP000024771">
    <property type="component" value="Chromosome"/>
</dbReference>
<proteinExistence type="predicted"/>
<evidence type="ECO:0000313" key="2">
    <source>
        <dbReference type="EMBL" id="ETF06862.1"/>
    </source>
</evidence>
<dbReference type="InterPro" id="IPR027417">
    <property type="entry name" value="P-loop_NTPase"/>
</dbReference>
<dbReference type="Gene3D" id="3.40.50.300">
    <property type="entry name" value="P-loop containing nucleotide triphosphate hydrolases"/>
    <property type="match status" value="1"/>
</dbReference>
<sequence>MKQVSKSVFNRKSIIIHNDKGGVGKSTVTINLTEAIRRATGLEDYLVVDTDPQETVNDYYDERDELGLDTPEYIARKSAILSYVQKVAHKHSFIMFDTQGADGSSSREIMTFADYMIVPVNTSGIVVNKLESLLDKVALAKANNPNMTVFIVFNMVAKSCKSLLKTYRKGVQEILDNLLAKYETNSVEAKIHICESYISHKPALYDEMVKGRNIFELAEGKSLDPRLEYEALLAEISEIVSLEMEVAA</sequence>
<dbReference type="eggNOG" id="COG1192">
    <property type="taxonomic scope" value="Bacteria"/>
</dbReference>
<accession>V8R4L1</accession>
<gene>
    <name evidence="2" type="ORF">PMO01_18620</name>
</gene>
<dbReference type="InterPro" id="IPR002586">
    <property type="entry name" value="CobQ/CobB/MinD/ParA_Nub-bd_dom"/>
</dbReference>
<feature type="domain" description="CobQ/CobB/MinD/ParA nucleotide binding" evidence="1">
    <location>
        <begin position="14"/>
        <end position="163"/>
    </location>
</feature>
<dbReference type="CDD" id="cd02042">
    <property type="entry name" value="ParAB_family"/>
    <property type="match status" value="1"/>
</dbReference>
<dbReference type="PANTHER" id="PTHR13696">
    <property type="entry name" value="P-LOOP CONTAINING NUCLEOSIDE TRIPHOSPHATE HYDROLASE"/>
    <property type="match status" value="1"/>
</dbReference>
<dbReference type="PATRIC" id="fig|1395516.4.peg.3779"/>